<name>G4WW25_9BACT</name>
<organism evidence="1">
    <name type="scientific">uncultured bacterium CSLF43</name>
    <dbReference type="NCBI Taxonomy" id="1091575"/>
    <lineage>
        <taxon>Bacteria</taxon>
        <taxon>environmental samples</taxon>
    </lineage>
</organism>
<protein>
    <submittedName>
        <fullName evidence="1">Uncharacterized protein</fullName>
    </submittedName>
</protein>
<reference evidence="1" key="2">
    <citation type="journal article" date="2011" name="J. Bacteriol.">
        <title>Long-chain N-acyl amino acid synthases are linked to the putative PEP-CTERM/exosortase protein-sorting system in Gram-negative bacteria.</title>
        <authorList>
            <person name="Craig J.W."/>
            <person name="Cherry M.A."/>
            <person name="Brady S.F."/>
        </authorList>
    </citation>
    <scope>NUCLEOTIDE SEQUENCE</scope>
</reference>
<evidence type="ECO:0000313" key="1">
    <source>
        <dbReference type="EMBL" id="AEQ20627.1"/>
    </source>
</evidence>
<sequence>MSDIGIRVSKAALALFQGDQGLPGTVSTLAMAAEIQAPAFQTGQVMVSNVAPELAEKASYAKYPVVHIYCEKVTNQLREKFRTFSGTVRVAAEARVSQSRIDNIESNSQLLSDAITEVLDASRGDWGNGMFFAGGYEINYGPVKTGGKNFVQITKIVFEVDVSSN</sequence>
<dbReference type="AlphaFoldDB" id="G4WW25"/>
<accession>G4WW25</accession>
<reference evidence="1" key="1">
    <citation type="journal article" date="2004" name="Appl. Environ. Microbiol.">
        <title>Long-chain N-acyltyrosine synthases from environmental DNA.</title>
        <authorList>
            <person name="Brady S.F."/>
            <person name="Chao C.J."/>
            <person name="Clardy J."/>
        </authorList>
    </citation>
    <scope>NUCLEOTIDE SEQUENCE</scope>
</reference>
<dbReference type="EMBL" id="JF429417">
    <property type="protein sequence ID" value="AEQ20627.1"/>
    <property type="molecule type" value="Genomic_DNA"/>
</dbReference>
<proteinExistence type="predicted"/>